<dbReference type="InterPro" id="IPR043777">
    <property type="entry name" value="DUF5719"/>
</dbReference>
<dbReference type="EMBL" id="BAAALD010000005">
    <property type="protein sequence ID" value="GAA1071212.1"/>
    <property type="molecule type" value="Genomic_DNA"/>
</dbReference>
<comment type="caution">
    <text evidence="2">The sequence shown here is derived from an EMBL/GenBank/DDBJ whole genome shotgun (WGS) entry which is preliminary data.</text>
</comment>
<evidence type="ECO:0000313" key="3">
    <source>
        <dbReference type="Proteomes" id="UP001499987"/>
    </source>
</evidence>
<feature type="region of interest" description="Disordered" evidence="1">
    <location>
        <begin position="1"/>
        <end position="31"/>
    </location>
</feature>
<evidence type="ECO:0000256" key="1">
    <source>
        <dbReference type="SAM" id="MobiDB-lite"/>
    </source>
</evidence>
<protein>
    <submittedName>
        <fullName evidence="2">DUF5719 family protein</fullName>
    </submittedName>
</protein>
<dbReference type="Pfam" id="PF18986">
    <property type="entry name" value="DUF5719"/>
    <property type="match status" value="1"/>
</dbReference>
<feature type="region of interest" description="Disordered" evidence="1">
    <location>
        <begin position="106"/>
        <end position="183"/>
    </location>
</feature>
<keyword evidence="3" id="KW-1185">Reference proteome</keyword>
<dbReference type="Proteomes" id="UP001499987">
    <property type="component" value="Unassembled WGS sequence"/>
</dbReference>
<feature type="compositionally biased region" description="Low complexity" evidence="1">
    <location>
        <begin position="121"/>
        <end position="167"/>
    </location>
</feature>
<dbReference type="RefSeq" id="WP_344622056.1">
    <property type="nucleotide sequence ID" value="NZ_BAAALD010000005.1"/>
</dbReference>
<gene>
    <name evidence="2" type="ORF">GCM10009663_07930</name>
</gene>
<sequence length="567" mass="55874">MKKPSIKAAGLKKPSLPEIKKPSFDGLPGGSRTGRSLLAAVAVLGVVFGIAELRPPADPSTAGAPGGATTAQVERSTLVCPPPIQGLFANTDLTLYDPAGGKAEGGTASLSDVAPPAGATAKPSGSGSAQPSGSPSASPSGSASSKPSGSASAKPSAGAPAAPAAGPRLTLAKPGVPVTGRGLAGDTAPGTVATAEGAFAPGFGLSQTTTYLDQARAGLYGLDCAPSGTDFWFAGASTAQGRDDYVNLVNADSAPATVDIRLVGAKGAIDVEAANGITMAPGSSQRVRLKSLLTTAVEPDLAVHVVVRDGRVGAALNVSDEGKGGDWVAASAAPAAVQVLPGLPAELASARLIVAAPADDDADLKIQISGKNGWFTPAGKESLHVKAGMVAALDLGPFEHSEAGAIRLSPSDPAHPTPVVAAVRVDRANNGKADAAWISAAGPIGKRAGLADNRGGGATTLYLTATGSAAAKVRLTASAGTGGGTPATKEVDVPAGSTVVVQNLEPAGLNGVYGITAETVSGGPVVAARMLALPQKDVPMFTVQAFRDDHSTVTVPYAQNDPGLVLR</sequence>
<evidence type="ECO:0000313" key="2">
    <source>
        <dbReference type="EMBL" id="GAA1071212.1"/>
    </source>
</evidence>
<reference evidence="2 3" key="1">
    <citation type="journal article" date="2019" name="Int. J. Syst. Evol. Microbiol.">
        <title>The Global Catalogue of Microorganisms (GCM) 10K type strain sequencing project: providing services to taxonomists for standard genome sequencing and annotation.</title>
        <authorList>
            <consortium name="The Broad Institute Genomics Platform"/>
            <consortium name="The Broad Institute Genome Sequencing Center for Infectious Disease"/>
            <person name="Wu L."/>
            <person name="Ma J."/>
        </authorList>
    </citation>
    <scope>NUCLEOTIDE SEQUENCE [LARGE SCALE GENOMIC DNA]</scope>
    <source>
        <strain evidence="2 3">JCM 13002</strain>
    </source>
</reference>
<organism evidence="2 3">
    <name type="scientific">Kitasatospora arboriphila</name>
    <dbReference type="NCBI Taxonomy" id="258052"/>
    <lineage>
        <taxon>Bacteria</taxon>
        <taxon>Bacillati</taxon>
        <taxon>Actinomycetota</taxon>
        <taxon>Actinomycetes</taxon>
        <taxon>Kitasatosporales</taxon>
        <taxon>Streptomycetaceae</taxon>
        <taxon>Kitasatospora</taxon>
    </lineage>
</organism>
<proteinExistence type="predicted"/>
<accession>A0ABN1TAG4</accession>
<name>A0ABN1TAG4_9ACTN</name>